<dbReference type="RefSeq" id="WP_134174905.1">
    <property type="nucleotide sequence ID" value="NZ_SODI01000001.1"/>
</dbReference>
<sequence length="120" mass="13368">MTNTVMTGLSSIGQAVGMEDVPDPQVPERARRRTYTAKYKRDILTEYDSLDRQGRGALLRREKLYTSLVGKWRDQHDKGVLEALARPAGAPPASTAEKETRRVSACRPGRDQVALPPAYK</sequence>
<gene>
    <name evidence="2" type="ORF">E3T53_16445</name>
</gene>
<dbReference type="OrthoDB" id="52928at2"/>
<proteinExistence type="predicted"/>
<feature type="region of interest" description="Disordered" evidence="1">
    <location>
        <begin position="85"/>
        <end position="120"/>
    </location>
</feature>
<evidence type="ECO:0000313" key="2">
    <source>
        <dbReference type="EMBL" id="TFD75186.1"/>
    </source>
</evidence>
<keyword evidence="3" id="KW-1185">Reference proteome</keyword>
<accession>A0A4Y8KJL6</accession>
<evidence type="ECO:0000256" key="1">
    <source>
        <dbReference type="SAM" id="MobiDB-lite"/>
    </source>
</evidence>
<dbReference type="AlphaFoldDB" id="A0A4Y8KJL6"/>
<dbReference type="Proteomes" id="UP000298218">
    <property type="component" value="Unassembled WGS sequence"/>
</dbReference>
<feature type="region of interest" description="Disordered" evidence="1">
    <location>
        <begin position="1"/>
        <end position="28"/>
    </location>
</feature>
<comment type="caution">
    <text evidence="2">The sequence shown here is derived from an EMBL/GenBank/DDBJ whole genome shotgun (WGS) entry which is preliminary data.</text>
</comment>
<feature type="compositionally biased region" description="Polar residues" evidence="1">
    <location>
        <begin position="1"/>
        <end position="13"/>
    </location>
</feature>
<reference evidence="2 3" key="1">
    <citation type="submission" date="2019-03" db="EMBL/GenBank/DDBJ databases">
        <title>Genomics of glacier-inhabiting Cryobacterium strains.</title>
        <authorList>
            <person name="Liu Q."/>
            <person name="Xin Y.-H."/>
        </authorList>
    </citation>
    <scope>NUCLEOTIDE SEQUENCE [LARGE SCALE GENOMIC DNA]</scope>
    <source>
        <strain evidence="2 3">CGMCC 1.4292</strain>
    </source>
</reference>
<evidence type="ECO:0008006" key="4">
    <source>
        <dbReference type="Google" id="ProtNLM"/>
    </source>
</evidence>
<organism evidence="2 3">
    <name type="scientific">Cryobacterium psychrophilum</name>
    <dbReference type="NCBI Taxonomy" id="41988"/>
    <lineage>
        <taxon>Bacteria</taxon>
        <taxon>Bacillati</taxon>
        <taxon>Actinomycetota</taxon>
        <taxon>Actinomycetes</taxon>
        <taxon>Micrococcales</taxon>
        <taxon>Microbacteriaceae</taxon>
        <taxon>Cryobacterium</taxon>
    </lineage>
</organism>
<protein>
    <recommendedName>
        <fullName evidence="4">Transposase</fullName>
    </recommendedName>
</protein>
<dbReference type="EMBL" id="SOHQ01000045">
    <property type="protein sequence ID" value="TFD75186.1"/>
    <property type="molecule type" value="Genomic_DNA"/>
</dbReference>
<evidence type="ECO:0000313" key="3">
    <source>
        <dbReference type="Proteomes" id="UP000298218"/>
    </source>
</evidence>
<name>A0A4Y8KJL6_9MICO</name>